<dbReference type="AlphaFoldDB" id="L8HA29"/>
<dbReference type="GeneID" id="14922465"/>
<keyword evidence="3" id="KW-1185">Reference proteome</keyword>
<dbReference type="InterPro" id="IPR002043">
    <property type="entry name" value="UDG_fam1"/>
</dbReference>
<feature type="compositionally biased region" description="Basic and acidic residues" evidence="1">
    <location>
        <begin position="49"/>
        <end position="82"/>
    </location>
</feature>
<dbReference type="STRING" id="1257118.L8HA29"/>
<reference evidence="2 3" key="1">
    <citation type="journal article" date="2013" name="Genome Biol.">
        <title>Genome of Acanthamoeba castellanii highlights extensive lateral gene transfer and early evolution of tyrosine kinase signaling.</title>
        <authorList>
            <person name="Clarke M."/>
            <person name="Lohan A.J."/>
            <person name="Liu B."/>
            <person name="Lagkouvardos I."/>
            <person name="Roy S."/>
            <person name="Zafar N."/>
            <person name="Bertelli C."/>
            <person name="Schilde C."/>
            <person name="Kianianmomeni A."/>
            <person name="Burglin T.R."/>
            <person name="Frech C."/>
            <person name="Turcotte B."/>
            <person name="Kopec K.O."/>
            <person name="Synnott J.M."/>
            <person name="Choo C."/>
            <person name="Paponov I."/>
            <person name="Finkler A."/>
            <person name="Soon Heng Tan C."/>
            <person name="Hutchins A.P."/>
            <person name="Weinmeier T."/>
            <person name="Rattei T."/>
            <person name="Chu J.S."/>
            <person name="Gimenez G."/>
            <person name="Irimia M."/>
            <person name="Rigden D.J."/>
            <person name="Fitzpatrick D.A."/>
            <person name="Lorenzo-Morales J."/>
            <person name="Bateman A."/>
            <person name="Chiu C.H."/>
            <person name="Tang P."/>
            <person name="Hegemann P."/>
            <person name="Fromm H."/>
            <person name="Raoult D."/>
            <person name="Greub G."/>
            <person name="Miranda-Saavedra D."/>
            <person name="Chen N."/>
            <person name="Nash P."/>
            <person name="Ginger M.L."/>
            <person name="Horn M."/>
            <person name="Schaap P."/>
            <person name="Caler L."/>
            <person name="Loftus B."/>
        </authorList>
    </citation>
    <scope>NUCLEOTIDE SEQUENCE [LARGE SCALE GENOMIC DNA]</scope>
    <source>
        <strain evidence="2 3">Neff</strain>
    </source>
</reference>
<evidence type="ECO:0000313" key="2">
    <source>
        <dbReference type="EMBL" id="ELR21563.1"/>
    </source>
</evidence>
<sequence length="115" mass="13437">MWTGKIISKRKHHVLTSAHPSPFAAHNFFGNKHFSTANNLLKQRTLTGESKKPIEWQLDPKDVERENQRRWLEEREAEWTHEEQEEEEKGSSEPSPAPQEEDDEKDSGEEEDEAT</sequence>
<evidence type="ECO:0000256" key="1">
    <source>
        <dbReference type="SAM" id="MobiDB-lite"/>
    </source>
</evidence>
<gene>
    <name evidence="2" type="ORF">ACA1_227230</name>
</gene>
<dbReference type="PANTHER" id="PTHR11264:SF0">
    <property type="entry name" value="URACIL-DNA GLYCOSYLASE"/>
    <property type="match status" value="1"/>
</dbReference>
<dbReference type="VEuPathDB" id="AmoebaDB:ACA1_227230"/>
<dbReference type="GO" id="GO:0097510">
    <property type="term" value="P:base-excision repair, AP site formation via deaminated base removal"/>
    <property type="evidence" value="ECO:0007669"/>
    <property type="project" value="TreeGrafter"/>
</dbReference>
<evidence type="ECO:0000313" key="3">
    <source>
        <dbReference type="Proteomes" id="UP000011083"/>
    </source>
</evidence>
<dbReference type="PANTHER" id="PTHR11264">
    <property type="entry name" value="URACIL-DNA GLYCOSYLASE"/>
    <property type="match status" value="1"/>
</dbReference>
<name>L8HA29_ACACF</name>
<dbReference type="InterPro" id="IPR036895">
    <property type="entry name" value="Uracil-DNA_glycosylase-like_sf"/>
</dbReference>
<accession>L8HA29</accession>
<protein>
    <submittedName>
        <fullName evidence="2">Uncharacterized protein</fullName>
    </submittedName>
</protein>
<dbReference type="Proteomes" id="UP000011083">
    <property type="component" value="Unassembled WGS sequence"/>
</dbReference>
<dbReference type="KEGG" id="acan:ACA1_227230"/>
<proteinExistence type="predicted"/>
<dbReference type="EMBL" id="KB007901">
    <property type="protein sequence ID" value="ELR21563.1"/>
    <property type="molecule type" value="Genomic_DNA"/>
</dbReference>
<dbReference type="RefSeq" id="XP_004346508.1">
    <property type="nucleotide sequence ID" value="XM_004346458.1"/>
</dbReference>
<dbReference type="Gene3D" id="3.40.470.10">
    <property type="entry name" value="Uracil-DNA glycosylase-like domain"/>
    <property type="match status" value="1"/>
</dbReference>
<dbReference type="GO" id="GO:0004844">
    <property type="term" value="F:uracil DNA N-glycosylase activity"/>
    <property type="evidence" value="ECO:0007669"/>
    <property type="project" value="InterPro"/>
</dbReference>
<organism evidence="2 3">
    <name type="scientific">Acanthamoeba castellanii (strain ATCC 30010 / Neff)</name>
    <dbReference type="NCBI Taxonomy" id="1257118"/>
    <lineage>
        <taxon>Eukaryota</taxon>
        <taxon>Amoebozoa</taxon>
        <taxon>Discosea</taxon>
        <taxon>Longamoebia</taxon>
        <taxon>Centramoebida</taxon>
        <taxon>Acanthamoebidae</taxon>
        <taxon>Acanthamoeba</taxon>
    </lineage>
</organism>
<feature type="region of interest" description="Disordered" evidence="1">
    <location>
        <begin position="45"/>
        <end position="115"/>
    </location>
</feature>
<dbReference type="SUPFAM" id="SSF52141">
    <property type="entry name" value="Uracil-DNA glycosylase-like"/>
    <property type="match status" value="1"/>
</dbReference>
<dbReference type="OrthoDB" id="10031947at2759"/>
<feature type="compositionally biased region" description="Acidic residues" evidence="1">
    <location>
        <begin position="99"/>
        <end position="115"/>
    </location>
</feature>